<accession>A0A5B9MEF8</accession>
<dbReference type="KEGG" id="smam:Mal15_37270"/>
<keyword evidence="3" id="KW-0732">Signal</keyword>
<feature type="domain" description="SD-repeat containing protein B" evidence="5">
    <location>
        <begin position="457"/>
        <end position="570"/>
    </location>
</feature>
<dbReference type="InterPro" id="IPR036439">
    <property type="entry name" value="Dockerin_dom_sf"/>
</dbReference>
<evidence type="ECO:0000313" key="6">
    <source>
        <dbReference type="EMBL" id="QEF99661.1"/>
    </source>
</evidence>
<evidence type="ECO:0000313" key="7">
    <source>
        <dbReference type="Proteomes" id="UP000321353"/>
    </source>
</evidence>
<dbReference type="Pfam" id="PF00404">
    <property type="entry name" value="Dockerin_1"/>
    <property type="match status" value="1"/>
</dbReference>
<feature type="domain" description="SD-repeat containing protein B" evidence="5">
    <location>
        <begin position="1042"/>
        <end position="1157"/>
    </location>
</feature>
<dbReference type="Gene3D" id="2.60.40.10">
    <property type="entry name" value="Immunoglobulins"/>
    <property type="match status" value="7"/>
</dbReference>
<keyword evidence="2" id="KW-0964">Secreted</keyword>
<name>A0A5B9MEF8_9BACT</name>
<evidence type="ECO:0000259" key="5">
    <source>
        <dbReference type="Pfam" id="PF17210"/>
    </source>
</evidence>
<organism evidence="6 7">
    <name type="scientific">Stieleria maiorica</name>
    <dbReference type="NCBI Taxonomy" id="2795974"/>
    <lineage>
        <taxon>Bacteria</taxon>
        <taxon>Pseudomonadati</taxon>
        <taxon>Planctomycetota</taxon>
        <taxon>Planctomycetia</taxon>
        <taxon>Pirellulales</taxon>
        <taxon>Pirellulaceae</taxon>
        <taxon>Stieleria</taxon>
    </lineage>
</organism>
<keyword evidence="7" id="KW-1185">Reference proteome</keyword>
<feature type="domain" description="SD-repeat containing protein B" evidence="5">
    <location>
        <begin position="925"/>
        <end position="1038"/>
    </location>
</feature>
<dbReference type="InterPro" id="IPR051417">
    <property type="entry name" value="SDr/BOS_complex"/>
</dbReference>
<dbReference type="InterPro" id="IPR002105">
    <property type="entry name" value="Dockerin_1_rpt"/>
</dbReference>
<dbReference type="GO" id="GO:0004553">
    <property type="term" value="F:hydrolase activity, hydrolyzing O-glycosyl compounds"/>
    <property type="evidence" value="ECO:0007669"/>
    <property type="project" value="InterPro"/>
</dbReference>
<dbReference type="InterPro" id="IPR033764">
    <property type="entry name" value="Sdr_B"/>
</dbReference>
<reference evidence="6 7" key="1">
    <citation type="submission" date="2019-02" db="EMBL/GenBank/DDBJ databases">
        <title>Planctomycetal bacteria perform biofilm scaping via a novel small molecule.</title>
        <authorList>
            <person name="Jeske O."/>
            <person name="Boedeker C."/>
            <person name="Wiegand S."/>
            <person name="Breitling P."/>
            <person name="Kallscheuer N."/>
            <person name="Jogler M."/>
            <person name="Rohde M."/>
            <person name="Petersen J."/>
            <person name="Medema M.H."/>
            <person name="Surup F."/>
            <person name="Jogler C."/>
        </authorList>
    </citation>
    <scope>NUCLEOTIDE SEQUENCE [LARGE SCALE GENOMIC DNA]</scope>
    <source>
        <strain evidence="6 7">Mal15</strain>
    </source>
</reference>
<comment type="subcellular location">
    <subcellularLocation>
        <location evidence="1">Secreted</location>
    </subcellularLocation>
</comment>
<dbReference type="Gene3D" id="1.10.1330.10">
    <property type="entry name" value="Dockerin domain"/>
    <property type="match status" value="1"/>
</dbReference>
<dbReference type="SUPFAM" id="SSF63446">
    <property type="entry name" value="Type I dockerin domain"/>
    <property type="match status" value="1"/>
</dbReference>
<feature type="domain" description="SD-repeat containing protein B" evidence="5">
    <location>
        <begin position="691"/>
        <end position="804"/>
    </location>
</feature>
<feature type="domain" description="SD-repeat containing protein B" evidence="5">
    <location>
        <begin position="574"/>
        <end position="687"/>
    </location>
</feature>
<feature type="region of interest" description="Disordered" evidence="4">
    <location>
        <begin position="1"/>
        <end position="22"/>
    </location>
</feature>
<dbReference type="InterPro" id="IPR013783">
    <property type="entry name" value="Ig-like_fold"/>
</dbReference>
<proteinExistence type="predicted"/>
<evidence type="ECO:0000256" key="4">
    <source>
        <dbReference type="SAM" id="MobiDB-lite"/>
    </source>
</evidence>
<evidence type="ECO:0000256" key="3">
    <source>
        <dbReference type="ARBA" id="ARBA00022729"/>
    </source>
</evidence>
<feature type="domain" description="SD-repeat containing protein B" evidence="5">
    <location>
        <begin position="340"/>
        <end position="453"/>
    </location>
</feature>
<dbReference type="PANTHER" id="PTHR23303:SF15">
    <property type="entry name" value="COLOSSIN-A"/>
    <property type="match status" value="1"/>
</dbReference>
<dbReference type="GO" id="GO:0005576">
    <property type="term" value="C:extracellular region"/>
    <property type="evidence" value="ECO:0007669"/>
    <property type="project" value="UniProtKB-SubCell"/>
</dbReference>
<feature type="compositionally biased region" description="Acidic residues" evidence="4">
    <location>
        <begin position="1364"/>
        <end position="1376"/>
    </location>
</feature>
<feature type="region of interest" description="Disordered" evidence="4">
    <location>
        <begin position="1354"/>
        <end position="1376"/>
    </location>
</feature>
<dbReference type="PANTHER" id="PTHR23303">
    <property type="entry name" value="CARBOXYPEPTIDASE REGULATORY REGION-CONTAINING"/>
    <property type="match status" value="1"/>
</dbReference>
<feature type="domain" description="SD-repeat containing protein B" evidence="5">
    <location>
        <begin position="808"/>
        <end position="921"/>
    </location>
</feature>
<dbReference type="Proteomes" id="UP000321353">
    <property type="component" value="Chromosome"/>
</dbReference>
<evidence type="ECO:0000256" key="2">
    <source>
        <dbReference type="ARBA" id="ARBA00022525"/>
    </source>
</evidence>
<dbReference type="SUPFAM" id="SSF117074">
    <property type="entry name" value="Hypothetical protein PA1324"/>
    <property type="match status" value="7"/>
</dbReference>
<sequence length="2523" mass="261120">MFRSTRKSIGKKQRVRSGRTRRVRTRRNLLESLEQRQLLAGDYFTSNATVQMEGQFGTSNPGANPPLEQITEFGMTAGQAWTNQENGDAFEVGSTIRTVGTLPLWQLINGAVIPADFPDELAFSPGHFVVALEGNVTGPTSAEYTAGSLYLIPSTNGNSTFYDIDDPASWNFENAIAKWDLGPAADIADGVSLGVSHAGPVTATAAEVNVSELGLPGSSGNGLFVFLEDTSFVPSGVDPGIAPFNGSEFVRDVEAVPGLVNTAEGLAAFTDQTLDTTLIPLTADQISILDQITLASAGVTGAFSAGGYTPVALGTGTGDFSADFSSEAYVIGLSGDVELASLGDFVWHDLDADGIQDAGEPGIPGVQVNLKDAGGVVIDTTVTAADGSYAFTGLQPGTYSVQFIQPAGFTEVSPLNAGGDDTVDSDADPNMALMTATTTLGPGDNDPTLDAGFYNLASLGDFVWHDLDADGIQDAGEPGIPGVQVNLKDSGGVVIDTTVTAADGSYAFTGLQPGTYSVQFVQPAGFTEVSPLDAGGDDTVDSDADPNMALMTATTTLASGEDDPTLDAGFYNLASLGDFVWHDLDADGIQDAGEPGIPGVQVNLKDSGGVVIDTTVTAADGSYAFTGLQPGTYSVQFIQPAGFTEVSPLNAGGDDTVDSDADPNMALMTATTTLASGEDDPTLDAGFYNLASLGDFVWHDLDADGIQDAGEPGIPGVQVNLKDSGGVVIDTTVTAADGSYAFTGLQPGTYSVQFVQPAGFTEVSPLDAGGDDTVDSDADPNMALMTATTTLASGEDDPTLDAGFYNLASLGDFVWHDLDADGIQDAGEPGIPGVQVNLKDSGGVVIDTTVTAADGSYAFTGLQPGTYSVQFIQPAGFTEVSPLDAGGDDTVDSDADPNMALMTATTTLASGEDDPTLDAGFYNLASLGDFVWHDLDADGIQDAGEPGIPGVQVNLKDSGGVVIDTTVTAADGSYAFTGLQPGTYSVQFIQPAGFTEVSPLDAGGDDTVDSDADPNMALMTATTTLASGEDDPTLDAGFYNLASLGDFVWHDLDAVGIQDAGEPGVSGVTVTLTGTDGQGNAVSDTLITGPNGEYLFDNLVPGDYKVTFSDLPANFVFTGQDQGIDDTLDSDADPNTGMTIVTTLVSGENDLTWDAGIYLPPPPVNPDIDIEKFVKVVDDQTGGGEGLTPGFWKTHSEFGPAPLKGWPDTGFSPLDSYNSVFGVSDDSGLTLLSALGRGGGGLNALGRHATAALLNAANPNVDYAYTEAEVISLTQAAYASGDASVIEGTKNLFAIQNELGADLNTPADEPDTGLDGFGVDADTPPGPSAQLGDTIVFTYFVTNPGDVELSPVVVSDDNATPGDPGDDFNPDPVEEDDGNGNFFNVGDDDQDGRLDPGESWLYQAQITALEVGQFTNLGTVIGTPVDENGDPIAPDVTDEDPANYNVAGTPDIDIEKLTNGVDADQPADAPEIVVGGEVTWTYLVTNTGNVPFSQSEVEVVDDNGTPSDTSDDFSTATGDIVLDSNSDENSDGILSPGEQWVFTAVGVAQDLGGGGGEYRTFVTTGNSGLDGSNGNIRSFSAGDISVHASAFSSSGNTFQTAFLGAFSSGLGVTDRSEGDGGNGLHRVDNIDQINYVLFEFSESVVVDQALLDSVVSDSDISYWIGTIENAYNDHVSLDQSVLDGLAQRVNNTSHSSTRWADLNSDELTGNVLVIAASVEDSTPEDRFKIKKVKVRESVGGVYKNIGVVTTGPDGPTDSDPSHYINIDANPGIDIEKSTNGVDADHQSEAPEILVGAPVNWTYVVTNTGNVPYSSTEVQIVDDNGTPGDSGDDFSTGSGDITLDSNSDVGSDGILSPGEQWVFNASGIAQQLSGGAGETRTFVTTGTSGLDGENGNVRTYSDGGVNVKASAFSSDSGVFETAFLGAFSSGLGVTDRGEGNGSNGLHRVDNVGRINYVVFEFSESVIVDQVLLDSVVNDSDMSYWIGTIEDAYHDHVSLDASVLNSLTQRVNNTRHSSARWADINPETMAGNVLVIAASVEDSTPEDRFKIRKVKVRETVGGVYKNIGVVTTGPDGPTDSDPSHYKNAVVAPGIDIEKYTNGFDADDASQAPGIEVGDTVTWTYVVTNTGNVAYSVGDVQIVDDNGTPGHTGDDFSTASGDIVLNPNSDVGSDGMLSPGELWVYNATGIAQDLSGGAGDTHTFVTTGSSGLDGSDGNIRTFSSGGVSVKASAFSSDNGVFETAFLGAYSGGLGVTDRGEGNGNYDRHKVDNVGRINYVLFEFSEPVIVDKTLLASVTNDSDMSYWIGTIDDAFNQHVSLDASVLDGLVQRVNNTGHGSSRWADINPDDLAGNVLVIAASVEDATPEDRFKIKKVNVRETAAGVYKNIGVVSTGHGGPTDSDASHYKNAPAGTGSMTTMVNSYDVNLDGGVSALDALNVINSLSSISAEGEMVEGSGDPAADVNGDGILSPSDALAIINHLSNDGGSEIDSEASSMDMLINSLADDDDEEEDRVAAVDYLLGNALV</sequence>
<feature type="region of interest" description="Disordered" evidence="4">
    <location>
        <begin position="1818"/>
        <end position="1850"/>
    </location>
</feature>
<dbReference type="EMBL" id="CP036264">
    <property type="protein sequence ID" value="QEF99661.1"/>
    <property type="molecule type" value="Genomic_DNA"/>
</dbReference>
<evidence type="ECO:0000256" key="1">
    <source>
        <dbReference type="ARBA" id="ARBA00004613"/>
    </source>
</evidence>
<feature type="compositionally biased region" description="Low complexity" evidence="4">
    <location>
        <begin position="1824"/>
        <end position="1841"/>
    </location>
</feature>
<gene>
    <name evidence="6" type="primary">sdrD_4</name>
    <name evidence="6" type="ORF">Mal15_37270</name>
</gene>
<protein>
    <submittedName>
        <fullName evidence="6">Serine-aspartate repeat-containing protein D</fullName>
    </submittedName>
</protein>
<dbReference type="GO" id="GO:0000272">
    <property type="term" value="P:polysaccharide catabolic process"/>
    <property type="evidence" value="ECO:0007669"/>
    <property type="project" value="InterPro"/>
</dbReference>
<dbReference type="Pfam" id="PF17210">
    <property type="entry name" value="SdrD_B"/>
    <property type="match status" value="7"/>
</dbReference>